<keyword evidence="2" id="KW-1185">Reference proteome</keyword>
<dbReference type="RefSeq" id="WP_085510349.1">
    <property type="nucleotide sequence ID" value="NZ_FXAP01000001.1"/>
</dbReference>
<proteinExistence type="predicted"/>
<sequence length="188" mass="20704">MSVEMIDLTAQLRSQIRNVYDDMDGPSDRVIAHEMPAPDPEFAMIHVSDDIPHSGCVGPWIVECDTGARHLDASEAAAYAAAMAAAARQALILNSDTRIVSIPDDGRFREGMEDGGPFAVARMVEAGYADQFTTVRDITSPKPLEVRTPGYSWRTDGYGFIYYGMFEWFGEDIVGGQRRVLLKEAPRG</sequence>
<dbReference type="EMBL" id="RKHL01000001">
    <property type="protein sequence ID" value="ROR81107.1"/>
    <property type="molecule type" value="Genomic_DNA"/>
</dbReference>
<dbReference type="Proteomes" id="UP000266915">
    <property type="component" value="Unassembled WGS sequence"/>
</dbReference>
<gene>
    <name evidence="1" type="ORF">EDD42_1158</name>
</gene>
<comment type="caution">
    <text evidence="1">The sequence shown here is derived from an EMBL/GenBank/DDBJ whole genome shotgun (WGS) entry which is preliminary data.</text>
</comment>
<protein>
    <submittedName>
        <fullName evidence="1">Uncharacterized protein</fullName>
    </submittedName>
</protein>
<reference evidence="1 2" key="1">
    <citation type="submission" date="2018-11" db="EMBL/GenBank/DDBJ databases">
        <title>Sequencing the genomes of 1000 actinobacteria strains.</title>
        <authorList>
            <person name="Klenk H.-P."/>
        </authorList>
    </citation>
    <scope>NUCLEOTIDE SEQUENCE [LARGE SCALE GENOMIC DNA]</scope>
    <source>
        <strain evidence="1 2">DSM 14012</strain>
    </source>
</reference>
<organism evidence="1 2">
    <name type="scientific">Plantibacter flavus</name>
    <dbReference type="NCBI Taxonomy" id="150123"/>
    <lineage>
        <taxon>Bacteria</taxon>
        <taxon>Bacillati</taxon>
        <taxon>Actinomycetota</taxon>
        <taxon>Actinomycetes</taxon>
        <taxon>Micrococcales</taxon>
        <taxon>Microbacteriaceae</taxon>
        <taxon>Plantibacter</taxon>
    </lineage>
</organism>
<evidence type="ECO:0000313" key="1">
    <source>
        <dbReference type="EMBL" id="ROR81107.1"/>
    </source>
</evidence>
<name>A0A3N2C0S6_9MICO</name>
<evidence type="ECO:0000313" key="2">
    <source>
        <dbReference type="Proteomes" id="UP000266915"/>
    </source>
</evidence>
<dbReference type="AlphaFoldDB" id="A0A3N2C0S6"/>
<accession>A0A3N2C0S6</accession>